<comment type="caution">
    <text evidence="1">The sequence shown here is derived from an EMBL/GenBank/DDBJ whole genome shotgun (WGS) entry which is preliminary data.</text>
</comment>
<evidence type="ECO:0000313" key="1">
    <source>
        <dbReference type="EMBL" id="MBS3018417.1"/>
    </source>
</evidence>
<proteinExistence type="predicted"/>
<organism evidence="1 2">
    <name type="scientific">Comamonas brasiliensis</name>
    <dbReference type="NCBI Taxonomy" id="1812482"/>
    <lineage>
        <taxon>Bacteria</taxon>
        <taxon>Pseudomonadati</taxon>
        <taxon>Pseudomonadota</taxon>
        <taxon>Betaproteobacteria</taxon>
        <taxon>Burkholderiales</taxon>
        <taxon>Comamonadaceae</taxon>
        <taxon>Comamonas</taxon>
    </lineage>
</organism>
<accession>A0ABS5LPK4</accession>
<sequence>MTHADDIPIGWMRGARARSAVRPGRPHEWIAWCRSLAALADIGGDIDQTSVGSGRGRGYSSIDEVSPDSPSILNILTLEKI</sequence>
<name>A0ABS5LPK4_9BURK</name>
<gene>
    <name evidence="1" type="ORF">DJFAAGMI_01149</name>
</gene>
<dbReference type="EMBL" id="JAANES010000001">
    <property type="protein sequence ID" value="MBS3018417.1"/>
    <property type="molecule type" value="Genomic_DNA"/>
</dbReference>
<evidence type="ECO:0000313" key="2">
    <source>
        <dbReference type="Proteomes" id="UP001647436"/>
    </source>
</evidence>
<reference evidence="1 2" key="1">
    <citation type="submission" date="2020-03" db="EMBL/GenBank/DDBJ databases">
        <title>The role of nitrogen metabolism on polyethylene biodegradation.</title>
        <authorList>
            <person name="Peixoto J."/>
            <person name="Vizzotto C.S."/>
            <person name="Ramos A."/>
            <person name="Alves G."/>
            <person name="Steindorff A."/>
            <person name="Kruger R."/>
        </authorList>
    </citation>
    <scope>NUCLEOTIDE SEQUENCE [LARGE SCALE GENOMIC DNA]</scope>
    <source>
        <strain evidence="1 2">PE63</strain>
    </source>
</reference>
<keyword evidence="2" id="KW-1185">Reference proteome</keyword>
<dbReference type="Proteomes" id="UP001647436">
    <property type="component" value="Unassembled WGS sequence"/>
</dbReference>
<protein>
    <submittedName>
        <fullName evidence="1">Uncharacterized protein</fullName>
    </submittedName>
</protein>